<reference evidence="5" key="2">
    <citation type="submission" date="2018-11" db="EMBL/GenBank/DDBJ databases">
        <title>Proposal to divide the Flavobacteriaceae and reorganize its genera based on Amino Acid Identity values calculated from whole genome sequences.</title>
        <authorList>
            <person name="Nicholson A.C."/>
            <person name="Gulvik C.A."/>
            <person name="Whitney A.M."/>
            <person name="Humrighouse B.W."/>
            <person name="Bell M."/>
            <person name="Holmes B."/>
            <person name="Steigerwalt A."/>
            <person name="Villarma A."/>
            <person name="Sheth M."/>
            <person name="Batra D."/>
            <person name="Pryor J."/>
            <person name="Bernardet J.-F."/>
            <person name="Hugo C."/>
            <person name="Kampfer P."/>
            <person name="Newman J."/>
            <person name="Mcquiston J."/>
        </authorList>
    </citation>
    <scope>NUCLEOTIDE SEQUENCE [LARGE SCALE GENOMIC DNA]</scope>
    <source>
        <strain evidence="5">DSM 22165</strain>
    </source>
</reference>
<feature type="domain" description="Secretion system C-terminal sorting" evidence="3">
    <location>
        <begin position="225"/>
        <end position="286"/>
    </location>
</feature>
<evidence type="ECO:0000256" key="2">
    <source>
        <dbReference type="SAM" id="SignalP"/>
    </source>
</evidence>
<dbReference type="Pfam" id="PF18962">
    <property type="entry name" value="Por_Secre_tail"/>
    <property type="match status" value="1"/>
</dbReference>
<name>A0A3N0X903_9FLAO</name>
<dbReference type="AlphaFoldDB" id="A0A3N0X903"/>
<evidence type="ECO:0000259" key="3">
    <source>
        <dbReference type="Pfam" id="PF18962"/>
    </source>
</evidence>
<feature type="signal peptide" evidence="2">
    <location>
        <begin position="1"/>
        <end position="21"/>
    </location>
</feature>
<evidence type="ECO:0000256" key="1">
    <source>
        <dbReference type="ARBA" id="ARBA00022729"/>
    </source>
</evidence>
<feature type="chain" id="PRO_5018021994" evidence="2">
    <location>
        <begin position="22"/>
        <end position="287"/>
    </location>
</feature>
<accession>A0A3N0X903</accession>
<dbReference type="NCBIfam" id="TIGR04183">
    <property type="entry name" value="Por_Secre_tail"/>
    <property type="match status" value="1"/>
</dbReference>
<dbReference type="EMBL" id="RJTU01000061">
    <property type="protein sequence ID" value="ROI13271.1"/>
    <property type="molecule type" value="Genomic_DNA"/>
</dbReference>
<comment type="caution">
    <text evidence="4">The sequence shown here is derived from an EMBL/GenBank/DDBJ whole genome shotgun (WGS) entry which is preliminary data.</text>
</comment>
<organism evidence="4 5">
    <name type="scientific">Epilithonimonas hominis</name>
    <dbReference type="NCBI Taxonomy" id="420404"/>
    <lineage>
        <taxon>Bacteria</taxon>
        <taxon>Pseudomonadati</taxon>
        <taxon>Bacteroidota</taxon>
        <taxon>Flavobacteriia</taxon>
        <taxon>Flavobacteriales</taxon>
        <taxon>Weeksellaceae</taxon>
        <taxon>Chryseobacterium group</taxon>
        <taxon>Epilithonimonas</taxon>
    </lineage>
</organism>
<gene>
    <name evidence="4" type="ORF">EGH73_09105</name>
</gene>
<reference evidence="5" key="1">
    <citation type="submission" date="2018-11" db="EMBL/GenBank/DDBJ databases">
        <title>Proposal to divide the Flavobacteriaceae and reorganize its genera based on Amino Acid Identity values calculated from whole genome sequences.</title>
        <authorList>
            <person name="Nicholson A.C."/>
            <person name="Gulvik C.A."/>
            <person name="Whitney A.M."/>
            <person name="Humrighouse B.W."/>
            <person name="Bell M."/>
            <person name="Holmes B."/>
            <person name="Steigerwalt A."/>
            <person name="Villarma A."/>
            <person name="Sheth M."/>
            <person name="Batra D."/>
            <person name="Pryor J."/>
            <person name="Bernardet J.-F."/>
            <person name="Hugo C."/>
            <person name="Kampfer P."/>
            <person name="Newman J."/>
            <person name="Mcquiston J.R."/>
        </authorList>
    </citation>
    <scope>NUCLEOTIDE SEQUENCE [LARGE SCALE GENOMIC DNA]</scope>
    <source>
        <strain evidence="5">DSM 22165</strain>
    </source>
</reference>
<protein>
    <submittedName>
        <fullName evidence="4">T9SS C-terminal target domain-containing protein</fullName>
    </submittedName>
</protein>
<dbReference type="RefSeq" id="WP_123281561.1">
    <property type="nucleotide sequence ID" value="NZ_RJTU01000061.1"/>
</dbReference>
<evidence type="ECO:0000313" key="4">
    <source>
        <dbReference type="EMBL" id="ROI13271.1"/>
    </source>
</evidence>
<proteinExistence type="predicted"/>
<dbReference type="Proteomes" id="UP000267623">
    <property type="component" value="Unassembled WGS sequence"/>
</dbReference>
<evidence type="ECO:0000313" key="5">
    <source>
        <dbReference type="Proteomes" id="UP000267623"/>
    </source>
</evidence>
<dbReference type="InterPro" id="IPR026444">
    <property type="entry name" value="Secre_tail"/>
</dbReference>
<sequence length="287" mass="30379">MKHFKFLGAIIGILLSIGTFAQTTFVQWTFNASGGTATPSTGSGTVALVGGTTQTFASGSGSSDTTSGSTNQAYNTTTYAAQSTGDKTRGVQFNVSTVLHRDIIFSYDVRLSNTANKTYVVQYSTDTSASTPVWTDFYTFTAGNGGDEWYNNNTVDLSSITALNNNANVGIRVVSALAGGVYTAATSSSNYKESGTVRYDMVTFKGTYDPTLAVNDIKNKDKNQLYPNPVNIGETVFFGKATDYEVISISGQVAKTGKSAASFSTSGLTKGVYIIKTTEGTQKLIVK</sequence>
<keyword evidence="1 2" id="KW-0732">Signal</keyword>